<feature type="transmembrane region" description="Helical" evidence="1">
    <location>
        <begin position="386"/>
        <end position="409"/>
    </location>
</feature>
<feature type="transmembrane region" description="Helical" evidence="1">
    <location>
        <begin position="313"/>
        <end position="335"/>
    </location>
</feature>
<organism evidence="2 3">
    <name type="scientific">Frateuria aurantia (strain ATCC 33424 / DSM 6220 / KCTC 2777 / LMG 1558 / NBRC 3245 / NCIMB 13370)</name>
    <name type="common">Acetobacter aurantius</name>
    <dbReference type="NCBI Taxonomy" id="767434"/>
    <lineage>
        <taxon>Bacteria</taxon>
        <taxon>Pseudomonadati</taxon>
        <taxon>Pseudomonadota</taxon>
        <taxon>Gammaproteobacteria</taxon>
        <taxon>Lysobacterales</taxon>
        <taxon>Rhodanobacteraceae</taxon>
        <taxon>Frateuria</taxon>
    </lineage>
</organism>
<evidence type="ECO:0000313" key="2">
    <source>
        <dbReference type="EMBL" id="AFC85357.1"/>
    </source>
</evidence>
<accession>H8L0V1</accession>
<reference evidence="2" key="1">
    <citation type="submission" date="2012-02" db="EMBL/GenBank/DDBJ databases">
        <title>The complete genome of Frateuria aurantia DSM 6220.</title>
        <authorList>
            <consortium name="US DOE Joint Genome Institute (JGI-PGF)"/>
            <person name="Lucas S."/>
            <person name="Copeland A."/>
            <person name="Lapidus A."/>
            <person name="Glavina del Rio T."/>
            <person name="Dalin E."/>
            <person name="Tice H."/>
            <person name="Bruce D."/>
            <person name="Goodwin L."/>
            <person name="Pitluck S."/>
            <person name="Peters L."/>
            <person name="Ovchinnikova G."/>
            <person name="Teshima H."/>
            <person name="Kyrpides N."/>
            <person name="Mavromatis K."/>
            <person name="Ivanova N."/>
            <person name="Brettin T."/>
            <person name="Detter J.C."/>
            <person name="Han C."/>
            <person name="Larimer F."/>
            <person name="Land M."/>
            <person name="Hauser L."/>
            <person name="Markowitz V."/>
            <person name="Cheng J.-F."/>
            <person name="Hugenholtz P."/>
            <person name="Woyke T."/>
            <person name="Wu D."/>
            <person name="Brambilla E."/>
            <person name="Klenk H.-P."/>
            <person name="Eisen J.A."/>
        </authorList>
    </citation>
    <scope>NUCLEOTIDE SEQUENCE</scope>
    <source>
        <strain evidence="2">DSM 6220</strain>
    </source>
</reference>
<dbReference type="InterPro" id="IPR046345">
    <property type="entry name" value="TraB_PrgY-like"/>
</dbReference>
<dbReference type="eggNOG" id="COG1916">
    <property type="taxonomic scope" value="Bacteria"/>
</dbReference>
<dbReference type="EMBL" id="CP003350">
    <property type="protein sequence ID" value="AFC85357.1"/>
    <property type="molecule type" value="Genomic_DNA"/>
</dbReference>
<keyword evidence="1" id="KW-0812">Transmembrane</keyword>
<evidence type="ECO:0000313" key="3">
    <source>
        <dbReference type="Proteomes" id="UP000005234"/>
    </source>
</evidence>
<sequence length="413" mass="45362">MSAVAPAQAGPDALNEQPLERVVRDDIEYVVLGTAHVSPASVAAVKTIIDTERFDAIAVELCPSRAASMRDPEAFRQMDLFQVIRQGKTGLVAASLILSSFQKRLADQYGIEPGAEMLAAMDGAEAQHRPLWLVDRTVSTTLRRAWHNVGWWQRMGLAGGLLGSVFDRSEVPQQDIEQLKQRDLLEGAFSEFASQSEPLYRSLIAERDSYMAARLREEAASLPPRDDGVRRKVLVVIGAGHLQGLVRQIREQQQPPVELCRQLDETPAPARWPKWLALGLVLAIFATIGYAFYRNPSLGTHALEQWILLTGGLAAAGAIMAGGHPLSVVAAFVAAPLKPFRPGIPSGAVSAMVEAALRRPRVADFDTLRDDISHWRGWWKNRVARVLLNFFLVCFGTIAGEYIAGFHILSSVF</sequence>
<evidence type="ECO:0000256" key="1">
    <source>
        <dbReference type="SAM" id="Phobius"/>
    </source>
</evidence>
<dbReference type="HOGENOM" id="CLU_032780_1_0_6"/>
<keyword evidence="3" id="KW-1185">Reference proteome</keyword>
<gene>
    <name evidence="2" type="ordered locus">Fraau_0888</name>
</gene>
<dbReference type="NCBIfam" id="TIGR00261">
    <property type="entry name" value="traB"/>
    <property type="match status" value="1"/>
</dbReference>
<keyword evidence="1" id="KW-1133">Transmembrane helix</keyword>
<dbReference type="InterPro" id="IPR005230">
    <property type="entry name" value="TraB_bac"/>
</dbReference>
<dbReference type="InterPro" id="IPR002816">
    <property type="entry name" value="TraB/PrgY/GumN_fam"/>
</dbReference>
<feature type="transmembrane region" description="Helical" evidence="1">
    <location>
        <begin position="275"/>
        <end position="293"/>
    </location>
</feature>
<protein>
    <submittedName>
        <fullName evidence="2">Pheromone shutdown-related protein TraB</fullName>
    </submittedName>
</protein>
<dbReference type="OrthoDB" id="9809330at2"/>
<dbReference type="KEGG" id="fau:Fraau_0888"/>
<dbReference type="PANTHER" id="PTHR21530">
    <property type="entry name" value="PHEROMONE SHUTDOWN PROTEIN"/>
    <property type="match status" value="1"/>
</dbReference>
<proteinExistence type="predicted"/>
<dbReference type="RefSeq" id="WP_014402363.1">
    <property type="nucleotide sequence ID" value="NC_017033.1"/>
</dbReference>
<dbReference type="Pfam" id="PF01963">
    <property type="entry name" value="TraB_PrgY_gumN"/>
    <property type="match status" value="1"/>
</dbReference>
<dbReference type="PANTHER" id="PTHR21530:SF7">
    <property type="entry name" value="TRAB DOMAIN-CONTAINING PROTEIN"/>
    <property type="match status" value="1"/>
</dbReference>
<dbReference type="Proteomes" id="UP000005234">
    <property type="component" value="Chromosome"/>
</dbReference>
<dbReference type="AlphaFoldDB" id="H8L0V1"/>
<keyword evidence="1" id="KW-0472">Membrane</keyword>
<name>H8L0V1_FRAAD</name>
<dbReference type="CDD" id="cd14726">
    <property type="entry name" value="TraB_PrgY-like"/>
    <property type="match status" value="1"/>
</dbReference>
<dbReference type="STRING" id="767434.Fraau_0888"/>